<proteinExistence type="predicted"/>
<evidence type="ECO:0000313" key="1">
    <source>
        <dbReference type="EMBL" id="URD99439.1"/>
    </source>
</evidence>
<dbReference type="AlphaFoldDB" id="A0A9E7FNB8"/>
<accession>A0A9E7FNB8</accession>
<dbReference type="Proteomes" id="UP001055439">
    <property type="component" value="Chromosome 4"/>
</dbReference>
<organism evidence="1 2">
    <name type="scientific">Musa troglodytarum</name>
    <name type="common">fe'i banana</name>
    <dbReference type="NCBI Taxonomy" id="320322"/>
    <lineage>
        <taxon>Eukaryota</taxon>
        <taxon>Viridiplantae</taxon>
        <taxon>Streptophyta</taxon>
        <taxon>Embryophyta</taxon>
        <taxon>Tracheophyta</taxon>
        <taxon>Spermatophyta</taxon>
        <taxon>Magnoliopsida</taxon>
        <taxon>Liliopsida</taxon>
        <taxon>Zingiberales</taxon>
        <taxon>Musaceae</taxon>
        <taxon>Musa</taxon>
    </lineage>
</organism>
<evidence type="ECO:0000313" key="2">
    <source>
        <dbReference type="Proteomes" id="UP001055439"/>
    </source>
</evidence>
<keyword evidence="2" id="KW-1185">Reference proteome</keyword>
<name>A0A9E7FNB8_9LILI</name>
<sequence>MKLILAKCNSHFVCGCFVLVKLYKEKGKRSADSEGRLRSL</sequence>
<gene>
    <name evidence="1" type="ORF">MUK42_36727</name>
</gene>
<reference evidence="1" key="1">
    <citation type="submission" date="2022-05" db="EMBL/GenBank/DDBJ databases">
        <title>The Musa troglodytarum L. genome provides insights into the mechanism of non-climacteric behaviour and enrichment of carotenoids.</title>
        <authorList>
            <person name="Wang J."/>
        </authorList>
    </citation>
    <scope>NUCLEOTIDE SEQUENCE</scope>
    <source>
        <tissue evidence="1">Leaf</tissue>
    </source>
</reference>
<protein>
    <submittedName>
        <fullName evidence="1">Uncharacterized protein</fullName>
    </submittedName>
</protein>
<dbReference type="EMBL" id="CP097506">
    <property type="protein sequence ID" value="URD99439.1"/>
    <property type="molecule type" value="Genomic_DNA"/>
</dbReference>